<dbReference type="GO" id="GO:0016301">
    <property type="term" value="F:kinase activity"/>
    <property type="evidence" value="ECO:0007669"/>
    <property type="project" value="UniProtKB-KW"/>
</dbReference>
<dbReference type="Proteomes" id="UP000247702">
    <property type="component" value="Unassembled WGS sequence"/>
</dbReference>
<keyword evidence="3" id="KW-1185">Reference proteome</keyword>
<keyword evidence="2" id="KW-0808">Transferase</keyword>
<reference evidence="1 3" key="1">
    <citation type="submission" date="2017-11" db="EMBL/GenBank/DDBJ databases">
        <title>The genome of Rhizophagus clarus HR1 reveals common genetic basis of auxotrophy among arbuscular mycorrhizal fungi.</title>
        <authorList>
            <person name="Kobayashi Y."/>
        </authorList>
    </citation>
    <scope>NUCLEOTIDE SEQUENCE [LARGE SCALE GENOMIC DNA]</scope>
    <source>
        <strain evidence="1 3">HR1</strain>
    </source>
</reference>
<gene>
    <name evidence="2" type="ORF">RCL2_000220300</name>
    <name evidence="1" type="ORF">RclHR1_03270006</name>
</gene>
<proteinExistence type="predicted"/>
<reference evidence="2" key="2">
    <citation type="submission" date="2019-10" db="EMBL/GenBank/DDBJ databases">
        <title>Conservation and host-specific expression of non-tandemly repeated heterogenous ribosome RNA gene in arbuscular mycorrhizal fungi.</title>
        <authorList>
            <person name="Maeda T."/>
            <person name="Kobayashi Y."/>
            <person name="Nakagawa T."/>
            <person name="Ezawa T."/>
            <person name="Yamaguchi K."/>
            <person name="Bino T."/>
            <person name="Nishimoto Y."/>
            <person name="Shigenobu S."/>
            <person name="Kawaguchi M."/>
        </authorList>
    </citation>
    <scope>NUCLEOTIDE SEQUENCE</scope>
    <source>
        <strain evidence="2">HR1</strain>
    </source>
</reference>
<dbReference type="EMBL" id="BLAL01000012">
    <property type="protein sequence ID" value="GES74735.1"/>
    <property type="molecule type" value="Genomic_DNA"/>
</dbReference>
<evidence type="ECO:0000313" key="3">
    <source>
        <dbReference type="Proteomes" id="UP000247702"/>
    </source>
</evidence>
<evidence type="ECO:0000313" key="2">
    <source>
        <dbReference type="EMBL" id="GES74735.1"/>
    </source>
</evidence>
<dbReference type="EMBL" id="BEXD01002524">
    <property type="protein sequence ID" value="GBB98583.1"/>
    <property type="molecule type" value="Genomic_DNA"/>
</dbReference>
<comment type="caution">
    <text evidence="1">The sequence shown here is derived from an EMBL/GenBank/DDBJ whole genome shotgun (WGS) entry which is preliminary data.</text>
</comment>
<dbReference type="Proteomes" id="UP000615446">
    <property type="component" value="Unassembled WGS sequence"/>
</dbReference>
<keyword evidence="2" id="KW-0418">Kinase</keyword>
<dbReference type="AlphaFoldDB" id="A0A2Z6R8R4"/>
<accession>A0A2Z6R8R4</accession>
<organism evidence="1 3">
    <name type="scientific">Rhizophagus clarus</name>
    <dbReference type="NCBI Taxonomy" id="94130"/>
    <lineage>
        <taxon>Eukaryota</taxon>
        <taxon>Fungi</taxon>
        <taxon>Fungi incertae sedis</taxon>
        <taxon>Mucoromycota</taxon>
        <taxon>Glomeromycotina</taxon>
        <taxon>Glomeromycetes</taxon>
        <taxon>Glomerales</taxon>
        <taxon>Glomeraceae</taxon>
        <taxon>Rhizophagus</taxon>
    </lineage>
</organism>
<protein>
    <submittedName>
        <fullName evidence="2">Kinase-like domain-containing protein</fullName>
    </submittedName>
</protein>
<sequence>MGIKLSTSNISDRESNHKNCSYCNSPFTEKLWCRECDPYKIMKGWTSGNLNIDKFIRDTMCKSHTFLEWVSFDRLTNIKEIDKGGFSNVYSAIWIDGNSEYYESWRKEKPKP</sequence>
<name>A0A2Z6R8R4_9GLOM</name>
<dbReference type="OrthoDB" id="2432957at2759"/>
<evidence type="ECO:0000313" key="1">
    <source>
        <dbReference type="EMBL" id="GBB98583.1"/>
    </source>
</evidence>